<dbReference type="AlphaFoldDB" id="A0A4Q1BK26"/>
<evidence type="ECO:0000256" key="1">
    <source>
        <dbReference type="SAM" id="MobiDB-lite"/>
    </source>
</evidence>
<feature type="compositionally biased region" description="Polar residues" evidence="1">
    <location>
        <begin position="388"/>
        <end position="404"/>
    </location>
</feature>
<sequence>MTRPLEDDPAIAAIDDGGPAVDPGLLVERQKFNYEVIQGYFLQNGPKPKHLTFNEVLKRSFGLIDTSEDRWTNLKSSISKLQSNAPPGVSYKLLFIARHGQGWHNFGASKYGAEAWEAHWTFITGDGVLNWGPDPELTPLGVSQARAIQKAWKREKPLGAPVSHEEMRWYVSPLTRTGQTMIESWGDLLGVPEVWEDWREIYGSHTCDKRSSKSTIRKRFPHFIIEPSLAEEDELWRADYREDDKHMQERATRALDRLFGPEGAKETYISITSHSAFLRNLLAILRHQPYPLATGEMIPVVVKATAIDSTSSFKHDSLIEENVTSIQHSSPSFSHDSSLDTHDSSTIGSHDSTIDKNDLSISIDENDSSIETHDIPLDNHDSSHKIKNTTSTFDSPNNVESDLI</sequence>
<protein>
    <submittedName>
        <fullName evidence="2">Phosphoglycerate mutase</fullName>
    </submittedName>
</protein>
<dbReference type="GO" id="GO:0016791">
    <property type="term" value="F:phosphatase activity"/>
    <property type="evidence" value="ECO:0007669"/>
    <property type="project" value="TreeGrafter"/>
</dbReference>
<dbReference type="OrthoDB" id="496981at2759"/>
<dbReference type="GO" id="GO:0005737">
    <property type="term" value="C:cytoplasm"/>
    <property type="evidence" value="ECO:0007669"/>
    <property type="project" value="TreeGrafter"/>
</dbReference>
<dbReference type="EMBL" id="SDIL01000054">
    <property type="protein sequence ID" value="RXK38098.1"/>
    <property type="molecule type" value="Genomic_DNA"/>
</dbReference>
<dbReference type="InterPro" id="IPR050275">
    <property type="entry name" value="PGM_Phosphatase"/>
</dbReference>
<keyword evidence="3" id="KW-1185">Reference proteome</keyword>
<feature type="compositionally biased region" description="Basic and acidic residues" evidence="1">
    <location>
        <begin position="370"/>
        <end position="384"/>
    </location>
</feature>
<dbReference type="PANTHER" id="PTHR48100">
    <property type="entry name" value="BROAD-SPECIFICITY PHOSPHATASE YOR283W-RELATED"/>
    <property type="match status" value="1"/>
</dbReference>
<feature type="region of interest" description="Disordered" evidence="1">
    <location>
        <begin position="324"/>
        <end position="404"/>
    </location>
</feature>
<dbReference type="Proteomes" id="UP000289152">
    <property type="component" value="Unassembled WGS sequence"/>
</dbReference>
<reference evidence="2 3" key="1">
    <citation type="submission" date="2016-06" db="EMBL/GenBank/DDBJ databases">
        <title>Evolution of pathogenesis and genome organization in the Tremellales.</title>
        <authorList>
            <person name="Cuomo C."/>
            <person name="Litvintseva A."/>
            <person name="Heitman J."/>
            <person name="Chen Y."/>
            <person name="Sun S."/>
            <person name="Springer D."/>
            <person name="Dromer F."/>
            <person name="Young S."/>
            <person name="Zeng Q."/>
            <person name="Chapman S."/>
            <person name="Gujja S."/>
            <person name="Saif S."/>
            <person name="Birren B."/>
        </authorList>
    </citation>
    <scope>NUCLEOTIDE SEQUENCE [LARGE SCALE GENOMIC DNA]</scope>
    <source>
        <strain evidence="2 3">ATCC 28783</strain>
    </source>
</reference>
<dbReference type="CDD" id="cd07067">
    <property type="entry name" value="HP_PGM_like"/>
    <property type="match status" value="1"/>
</dbReference>
<dbReference type="PANTHER" id="PTHR48100:SF1">
    <property type="entry name" value="HISTIDINE PHOSPHATASE FAMILY PROTEIN-RELATED"/>
    <property type="match status" value="1"/>
</dbReference>
<gene>
    <name evidence="2" type="ORF">M231_04657</name>
</gene>
<dbReference type="InParanoid" id="A0A4Q1BK26"/>
<dbReference type="Gene3D" id="3.40.50.1240">
    <property type="entry name" value="Phosphoglycerate mutase-like"/>
    <property type="match status" value="1"/>
</dbReference>
<dbReference type="InterPro" id="IPR013078">
    <property type="entry name" value="His_Pase_superF_clade-1"/>
</dbReference>
<name>A0A4Q1BK26_TREME</name>
<feature type="compositionally biased region" description="Low complexity" evidence="1">
    <location>
        <begin position="325"/>
        <end position="336"/>
    </location>
</feature>
<dbReference type="VEuPathDB" id="FungiDB:TREMEDRAFT_73984"/>
<accession>A0A4Q1BK26</accession>
<dbReference type="SMART" id="SM00855">
    <property type="entry name" value="PGAM"/>
    <property type="match status" value="1"/>
</dbReference>
<dbReference type="InterPro" id="IPR029033">
    <property type="entry name" value="His_PPase_superfam"/>
</dbReference>
<organism evidence="2 3">
    <name type="scientific">Tremella mesenterica</name>
    <name type="common">Jelly fungus</name>
    <dbReference type="NCBI Taxonomy" id="5217"/>
    <lineage>
        <taxon>Eukaryota</taxon>
        <taxon>Fungi</taxon>
        <taxon>Dikarya</taxon>
        <taxon>Basidiomycota</taxon>
        <taxon>Agaricomycotina</taxon>
        <taxon>Tremellomycetes</taxon>
        <taxon>Tremellales</taxon>
        <taxon>Tremellaceae</taxon>
        <taxon>Tremella</taxon>
    </lineage>
</organism>
<evidence type="ECO:0000313" key="2">
    <source>
        <dbReference type="EMBL" id="RXK38098.1"/>
    </source>
</evidence>
<comment type="caution">
    <text evidence="2">The sequence shown here is derived from an EMBL/GenBank/DDBJ whole genome shotgun (WGS) entry which is preliminary data.</text>
</comment>
<dbReference type="Pfam" id="PF00300">
    <property type="entry name" value="His_Phos_1"/>
    <property type="match status" value="1"/>
</dbReference>
<proteinExistence type="predicted"/>
<evidence type="ECO:0000313" key="3">
    <source>
        <dbReference type="Proteomes" id="UP000289152"/>
    </source>
</evidence>
<dbReference type="SUPFAM" id="SSF53254">
    <property type="entry name" value="Phosphoglycerate mutase-like"/>
    <property type="match status" value="1"/>
</dbReference>